<evidence type="ECO:0000313" key="2">
    <source>
        <dbReference type="Proteomes" id="UP000178129"/>
    </source>
</evidence>
<dbReference type="EMBL" id="FJUW01000035">
    <property type="protein sequence ID" value="CZT05342.1"/>
    <property type="molecule type" value="Genomic_DNA"/>
</dbReference>
<dbReference type="AlphaFoldDB" id="A0A1E1L4B3"/>
<dbReference type="InParanoid" id="A0A1E1L4B3"/>
<organism evidence="1 2">
    <name type="scientific">Rhynchosporium graminicola</name>
    <dbReference type="NCBI Taxonomy" id="2792576"/>
    <lineage>
        <taxon>Eukaryota</taxon>
        <taxon>Fungi</taxon>
        <taxon>Dikarya</taxon>
        <taxon>Ascomycota</taxon>
        <taxon>Pezizomycotina</taxon>
        <taxon>Leotiomycetes</taxon>
        <taxon>Helotiales</taxon>
        <taxon>Ploettnerulaceae</taxon>
        <taxon>Rhynchosporium</taxon>
    </lineage>
</organism>
<protein>
    <submittedName>
        <fullName evidence="1">Uncharacterized protein</fullName>
    </submittedName>
</protein>
<evidence type="ECO:0000313" key="1">
    <source>
        <dbReference type="EMBL" id="CZT05342.1"/>
    </source>
</evidence>
<accession>A0A1E1L4B3</accession>
<keyword evidence="2" id="KW-1185">Reference proteome</keyword>
<comment type="caution">
    <text evidence="1">The sequence shown here is derived from an EMBL/GenBank/DDBJ whole genome shotgun (WGS) entry which is preliminary data.</text>
</comment>
<name>A0A1E1L4B3_9HELO</name>
<reference evidence="2" key="1">
    <citation type="submission" date="2016-03" db="EMBL/GenBank/DDBJ databases">
        <authorList>
            <person name="Ploux O."/>
        </authorList>
    </citation>
    <scope>NUCLEOTIDE SEQUENCE [LARGE SCALE GENOMIC DNA]</scope>
    <source>
        <strain evidence="2">UK7</strain>
    </source>
</reference>
<sequence length="40" mass="4569">MASIQIPIKPFMHLTQLISDSTQRVRVNSESAYKHAKARD</sequence>
<proteinExistence type="predicted"/>
<gene>
    <name evidence="1" type="ORF">RCO7_08537</name>
</gene>
<dbReference type="Proteomes" id="UP000178129">
    <property type="component" value="Unassembled WGS sequence"/>
</dbReference>